<sequence length="353" mass="37355">MTSKTLQGALALALSACAAGAIAGPVGYGAATTGGGNKVPVNVATFEAMQSAIDSYSGSGGLVLNYTGKFDFGTIKDVCAQWKLPAKTVQIKNKSDVTIKGANGSAANFGIRVVGNAHNVIIQNMTIGLLQGGEDADSISLEGNSSGEPSKIWVDHNTVFASLTKCSGAGDASFDGGIDMKKGVHHVTVSYNYVYNYQKVALNGYSDSDTKNSAARTTYHHNRFENVESRVPLQRRGLSHIYNNYFNNVTTSGINVRMGGIAKIESNYFENIKNPVTSRDSSEIGYWDLINNYVGSGITWGTPDGSKPYANATNWISTKVFPESLGYIYTVTPAAQVKAKVIATAGAGKNLAE</sequence>
<dbReference type="PANTHER" id="PTHR31683">
    <property type="entry name" value="PECTATE LYASE 18-RELATED"/>
    <property type="match status" value="1"/>
</dbReference>
<dbReference type="GO" id="GO:0005576">
    <property type="term" value="C:extracellular region"/>
    <property type="evidence" value="ECO:0007669"/>
    <property type="project" value="UniProtKB-SubCell"/>
</dbReference>
<dbReference type="SMR" id="A0A0H2X5P0"/>
<keyword evidence="1 2" id="KW-0456">Lyase</keyword>
<evidence type="ECO:0000313" key="6">
    <source>
        <dbReference type="Proteomes" id="UP000000420"/>
    </source>
</evidence>
<dbReference type="Proteomes" id="UP000000420">
    <property type="component" value="Chromosome"/>
</dbReference>
<keyword evidence="2" id="KW-0624">Polysaccharide degradation</keyword>
<dbReference type="InterPro" id="IPR012334">
    <property type="entry name" value="Pectin_lyas_fold"/>
</dbReference>
<dbReference type="Gene3D" id="2.160.20.10">
    <property type="entry name" value="Single-stranded right-handed beta-helix, Pectin lyase-like"/>
    <property type="match status" value="1"/>
</dbReference>
<name>A0A0H2X5P0_XANC8</name>
<keyword evidence="2" id="KW-0964">Secreted</keyword>
<feature type="signal peptide" evidence="3">
    <location>
        <begin position="1"/>
        <end position="23"/>
    </location>
</feature>
<feature type="domain" description="Pectate lyase" evidence="4">
    <location>
        <begin position="39"/>
        <end position="275"/>
    </location>
</feature>
<reference evidence="5 6" key="1">
    <citation type="journal article" date="2005" name="Genome Res.">
        <title>Comparative and functional genomic analyses of the pathogenicity of phytopathogen Xanthomonas campestris pv. campestris.</title>
        <authorList>
            <person name="Qian W."/>
            <person name="Jia Y."/>
            <person name="Ren S.X."/>
            <person name="He Y.Q."/>
            <person name="Feng J.X."/>
            <person name="Lu L.F."/>
            <person name="Sun Q."/>
            <person name="Ying G."/>
            <person name="Tang D.J."/>
            <person name="Tang H."/>
            <person name="Wu W."/>
            <person name="Hao P."/>
            <person name="Wang L."/>
            <person name="Jiang B.L."/>
            <person name="Zeng S."/>
            <person name="Gu W.Y."/>
            <person name="Lu G."/>
            <person name="Rong L."/>
            <person name="Tian Y."/>
            <person name="Yao Z."/>
            <person name="Fu G."/>
            <person name="Chen B."/>
            <person name="Fang R."/>
            <person name="Qiang B."/>
            <person name="Chen Z."/>
            <person name="Zhao G.P."/>
            <person name="Tang J.L."/>
            <person name="He C."/>
        </authorList>
    </citation>
    <scope>NUCLEOTIDE SEQUENCE [LARGE SCALE GENOMIC DNA]</scope>
    <source>
        <strain evidence="5 6">8004</strain>
    </source>
</reference>
<evidence type="ECO:0000256" key="1">
    <source>
        <dbReference type="ARBA" id="ARBA00023239"/>
    </source>
</evidence>
<dbReference type="PROSITE" id="PS51257">
    <property type="entry name" value="PROKAR_LIPOPROTEIN"/>
    <property type="match status" value="1"/>
</dbReference>
<evidence type="ECO:0000313" key="5">
    <source>
        <dbReference type="EMBL" id="AAY48367.1"/>
    </source>
</evidence>
<keyword evidence="3" id="KW-0732">Signal</keyword>
<dbReference type="SUPFAM" id="SSF51126">
    <property type="entry name" value="Pectin lyase-like"/>
    <property type="match status" value="1"/>
</dbReference>
<dbReference type="PANTHER" id="PTHR31683:SF18">
    <property type="entry name" value="PECTATE LYASE 21-RELATED"/>
    <property type="match status" value="1"/>
</dbReference>
<comment type="subcellular location">
    <subcellularLocation>
        <location evidence="2">Secreted</location>
    </subcellularLocation>
</comment>
<evidence type="ECO:0000259" key="4">
    <source>
        <dbReference type="SMART" id="SM00656"/>
    </source>
</evidence>
<dbReference type="KEGG" id="xcb:XC_1298"/>
<dbReference type="HOGENOM" id="CLU_021894_2_1_6"/>
<gene>
    <name evidence="5" type="ordered locus">XC_1298</name>
</gene>
<feature type="chain" id="PRO_5002600971" evidence="3">
    <location>
        <begin position="24"/>
        <end position="353"/>
    </location>
</feature>
<dbReference type="GO" id="GO:0030570">
    <property type="term" value="F:pectate lyase activity"/>
    <property type="evidence" value="ECO:0007669"/>
    <property type="project" value="InterPro"/>
</dbReference>
<dbReference type="GO" id="GO:0000272">
    <property type="term" value="P:polysaccharide catabolic process"/>
    <property type="evidence" value="ECO:0007669"/>
    <property type="project" value="UniProtKB-KW"/>
</dbReference>
<dbReference type="InterPro" id="IPR011050">
    <property type="entry name" value="Pectin_lyase_fold/virulence"/>
</dbReference>
<dbReference type="SMART" id="SM00656">
    <property type="entry name" value="Amb_all"/>
    <property type="match status" value="1"/>
</dbReference>
<proteinExistence type="inferred from homology"/>
<protein>
    <submittedName>
        <fullName evidence="5">Pectate lyase II</fullName>
    </submittedName>
</protein>
<keyword evidence="2" id="KW-0119">Carbohydrate metabolism</keyword>
<dbReference type="RefSeq" id="WP_011037941.1">
    <property type="nucleotide sequence ID" value="NC_007086.1"/>
</dbReference>
<dbReference type="EMBL" id="CP000050">
    <property type="protein sequence ID" value="AAY48367.1"/>
    <property type="molecule type" value="Genomic_DNA"/>
</dbReference>
<dbReference type="InterPro" id="IPR002022">
    <property type="entry name" value="Pec_lyase"/>
</dbReference>
<evidence type="ECO:0000256" key="2">
    <source>
        <dbReference type="RuleBase" id="RU361173"/>
    </source>
</evidence>
<organism evidence="5 6">
    <name type="scientific">Xanthomonas campestris pv. campestris (strain 8004)</name>
    <dbReference type="NCBI Taxonomy" id="314565"/>
    <lineage>
        <taxon>Bacteria</taxon>
        <taxon>Pseudomonadati</taxon>
        <taxon>Pseudomonadota</taxon>
        <taxon>Gammaproteobacteria</taxon>
        <taxon>Lysobacterales</taxon>
        <taxon>Lysobacteraceae</taxon>
        <taxon>Xanthomonas</taxon>
    </lineage>
</organism>
<accession>A0A0H2X5P0</accession>
<dbReference type="AlphaFoldDB" id="A0A0H2X5P0"/>
<dbReference type="Pfam" id="PF00544">
    <property type="entry name" value="Pectate_lyase_4"/>
    <property type="match status" value="1"/>
</dbReference>
<dbReference type="InterPro" id="IPR045032">
    <property type="entry name" value="PEL"/>
</dbReference>
<comment type="similarity">
    <text evidence="2">Belongs to the polysaccharide lyase 1 family.</text>
</comment>
<evidence type="ECO:0000256" key="3">
    <source>
        <dbReference type="SAM" id="SignalP"/>
    </source>
</evidence>